<keyword evidence="6" id="KW-0653">Protein transport</keyword>
<gene>
    <name evidence="10" type="ORF">GRI72_12790</name>
</gene>
<evidence type="ECO:0000256" key="5">
    <source>
        <dbReference type="ARBA" id="ARBA00022795"/>
    </source>
</evidence>
<evidence type="ECO:0000313" key="11">
    <source>
        <dbReference type="Proteomes" id="UP000444401"/>
    </source>
</evidence>
<evidence type="ECO:0000259" key="9">
    <source>
        <dbReference type="Pfam" id="PF02108"/>
    </source>
</evidence>
<keyword evidence="5" id="KW-1005">Bacterial flagellum biogenesis</keyword>
<evidence type="ECO:0000256" key="4">
    <source>
        <dbReference type="ARBA" id="ARBA00022448"/>
    </source>
</evidence>
<evidence type="ECO:0000256" key="8">
    <source>
        <dbReference type="SAM" id="MobiDB-lite"/>
    </source>
</evidence>
<evidence type="ECO:0000256" key="7">
    <source>
        <dbReference type="ARBA" id="ARBA00023225"/>
    </source>
</evidence>
<keyword evidence="4" id="KW-0813">Transport</keyword>
<dbReference type="InterPro" id="IPR018035">
    <property type="entry name" value="Flagellar_FliH/T3SS_HrpE"/>
</dbReference>
<evidence type="ECO:0000256" key="3">
    <source>
        <dbReference type="ARBA" id="ARBA00016507"/>
    </source>
</evidence>
<evidence type="ECO:0000313" key="10">
    <source>
        <dbReference type="EMBL" id="MXO69696.1"/>
    </source>
</evidence>
<accession>A0ABW9V0G0</accession>
<protein>
    <recommendedName>
        <fullName evidence="3">Flagellar assembly protein FliH</fullName>
    </recommendedName>
</protein>
<evidence type="ECO:0000256" key="1">
    <source>
        <dbReference type="ARBA" id="ARBA00003041"/>
    </source>
</evidence>
<dbReference type="PANTHER" id="PTHR34982">
    <property type="entry name" value="YOP PROTEINS TRANSLOCATION PROTEIN L"/>
    <property type="match status" value="1"/>
</dbReference>
<keyword evidence="11" id="KW-1185">Reference proteome</keyword>
<name>A0ABW9V0G0_9SPHN</name>
<feature type="region of interest" description="Disordered" evidence="8">
    <location>
        <begin position="15"/>
        <end position="54"/>
    </location>
</feature>
<dbReference type="RefSeq" id="WP_160734313.1">
    <property type="nucleotide sequence ID" value="NZ_WTYO01000006.1"/>
</dbReference>
<sequence length="203" mass="21923">MSSAAALRATLPLDRLRGGGGFARDPRFSGLFKGPSERAQDPAPEPAPDPVAEAYRRGFEEGRAEAEAHAAQRAAEEEGRREAIELAFARFDAASADALRERLRQTVLALCEDAVLPLAIDPQGLAARVEKAVAMLQRAQDERRVLLHPEDLALVESRLPEGIALVPDPAIERGGLRIDSEDGGIEDGPAQWRRILAEAFGEC</sequence>
<dbReference type="PANTHER" id="PTHR34982:SF1">
    <property type="entry name" value="FLAGELLAR ASSEMBLY PROTEIN FLIH"/>
    <property type="match status" value="1"/>
</dbReference>
<organism evidence="10 11">
    <name type="scientific">Pelagerythrobacter marinus</name>
    <dbReference type="NCBI Taxonomy" id="538382"/>
    <lineage>
        <taxon>Bacteria</taxon>
        <taxon>Pseudomonadati</taxon>
        <taxon>Pseudomonadota</taxon>
        <taxon>Alphaproteobacteria</taxon>
        <taxon>Sphingomonadales</taxon>
        <taxon>Erythrobacteraceae</taxon>
        <taxon>Pelagerythrobacter</taxon>
    </lineage>
</organism>
<evidence type="ECO:0000256" key="6">
    <source>
        <dbReference type="ARBA" id="ARBA00022927"/>
    </source>
</evidence>
<evidence type="ECO:0000256" key="2">
    <source>
        <dbReference type="ARBA" id="ARBA00006602"/>
    </source>
</evidence>
<comment type="similarity">
    <text evidence="2">Belongs to the FliH family.</text>
</comment>
<dbReference type="InterPro" id="IPR051472">
    <property type="entry name" value="T3SS_Stator/FliH"/>
</dbReference>
<keyword evidence="7" id="KW-1006">Bacterial flagellum protein export</keyword>
<dbReference type="EMBL" id="WTYO01000006">
    <property type="protein sequence ID" value="MXO69696.1"/>
    <property type="molecule type" value="Genomic_DNA"/>
</dbReference>
<reference evidence="10 11" key="1">
    <citation type="submission" date="2019-12" db="EMBL/GenBank/DDBJ databases">
        <title>Genomic-based taxomic classification of the family Erythrobacteraceae.</title>
        <authorList>
            <person name="Xu L."/>
        </authorList>
    </citation>
    <scope>NUCLEOTIDE SEQUENCE [LARGE SCALE GENOMIC DNA]</scope>
    <source>
        <strain evidence="10 11">H32</strain>
    </source>
</reference>
<dbReference type="Pfam" id="PF02108">
    <property type="entry name" value="FliH"/>
    <property type="match status" value="1"/>
</dbReference>
<comment type="caution">
    <text evidence="10">The sequence shown here is derived from an EMBL/GenBank/DDBJ whole genome shotgun (WGS) entry which is preliminary data.</text>
</comment>
<dbReference type="Proteomes" id="UP000444401">
    <property type="component" value="Unassembled WGS sequence"/>
</dbReference>
<proteinExistence type="inferred from homology"/>
<comment type="function">
    <text evidence="1">Needed for flagellar regrowth and assembly.</text>
</comment>
<feature type="domain" description="Flagellar assembly protein FliH/Type III secretion system HrpE" evidence="9">
    <location>
        <begin position="98"/>
        <end position="186"/>
    </location>
</feature>